<gene>
    <name evidence="2" type="ORF">VP01_195g4</name>
</gene>
<comment type="caution">
    <text evidence="2">The sequence shown here is derived from an EMBL/GenBank/DDBJ whole genome shotgun (WGS) entry which is preliminary data.</text>
</comment>
<dbReference type="GO" id="GO:0003729">
    <property type="term" value="F:mRNA binding"/>
    <property type="evidence" value="ECO:0007669"/>
    <property type="project" value="InterPro"/>
</dbReference>
<dbReference type="OrthoDB" id="153872at2759"/>
<dbReference type="VEuPathDB" id="FungiDB:VP01_195g4"/>
<dbReference type="GO" id="GO:0005685">
    <property type="term" value="C:U1 snRNP"/>
    <property type="evidence" value="ECO:0007669"/>
    <property type="project" value="InterPro"/>
</dbReference>
<protein>
    <submittedName>
        <fullName evidence="2">Uncharacterized protein</fullName>
    </submittedName>
</protein>
<evidence type="ECO:0000313" key="2">
    <source>
        <dbReference type="EMBL" id="KNZ58288.1"/>
    </source>
</evidence>
<dbReference type="EMBL" id="LAVV01006792">
    <property type="protein sequence ID" value="KNZ58288.1"/>
    <property type="molecule type" value="Genomic_DNA"/>
</dbReference>
<evidence type="ECO:0000256" key="1">
    <source>
        <dbReference type="ARBA" id="ARBA00005655"/>
    </source>
</evidence>
<dbReference type="Proteomes" id="UP000037035">
    <property type="component" value="Unassembled WGS sequence"/>
</dbReference>
<proteinExistence type="inferred from homology"/>
<dbReference type="InterPro" id="IPR004882">
    <property type="entry name" value="Luc7-rel"/>
</dbReference>
<dbReference type="PANTHER" id="PTHR12375">
    <property type="entry name" value="RNA-BINDING PROTEIN LUC7-RELATED"/>
    <property type="match status" value="1"/>
</dbReference>
<evidence type="ECO:0000313" key="3">
    <source>
        <dbReference type="Proteomes" id="UP000037035"/>
    </source>
</evidence>
<name>A0A0L6VC27_9BASI</name>
<dbReference type="AlphaFoldDB" id="A0A0L6VC27"/>
<reference evidence="2 3" key="1">
    <citation type="submission" date="2015-08" db="EMBL/GenBank/DDBJ databases">
        <title>Next Generation Sequencing and Analysis of the Genome of Puccinia sorghi L Schw, the Causal Agent of Maize Common Rust.</title>
        <authorList>
            <person name="Rochi L."/>
            <person name="Burguener G."/>
            <person name="Darino M."/>
            <person name="Turjanski A."/>
            <person name="Kreff E."/>
            <person name="Dieguez M.J."/>
            <person name="Sacco F."/>
        </authorList>
    </citation>
    <scope>NUCLEOTIDE SEQUENCE [LARGE SCALE GENOMIC DNA]</scope>
    <source>
        <strain evidence="2 3">RO10H11247</strain>
    </source>
</reference>
<comment type="similarity">
    <text evidence="1">Belongs to the Luc7 family.</text>
</comment>
<keyword evidence="3" id="KW-1185">Reference proteome</keyword>
<organism evidence="2 3">
    <name type="scientific">Puccinia sorghi</name>
    <dbReference type="NCBI Taxonomy" id="27349"/>
    <lineage>
        <taxon>Eukaryota</taxon>
        <taxon>Fungi</taxon>
        <taxon>Dikarya</taxon>
        <taxon>Basidiomycota</taxon>
        <taxon>Pucciniomycotina</taxon>
        <taxon>Pucciniomycetes</taxon>
        <taxon>Pucciniales</taxon>
        <taxon>Pucciniaceae</taxon>
        <taxon>Puccinia</taxon>
    </lineage>
</organism>
<dbReference type="GO" id="GO:0006376">
    <property type="term" value="P:mRNA splice site recognition"/>
    <property type="evidence" value="ECO:0007669"/>
    <property type="project" value="InterPro"/>
</dbReference>
<dbReference type="Pfam" id="PF03194">
    <property type="entry name" value="LUC7"/>
    <property type="match status" value="1"/>
</dbReference>
<accession>A0A0L6VC27</accession>
<sequence>MLRTTPQNETWQKYESMPVHRGNMHHMLFCWDKLRSITRTSACRARRASVWSPKPGLHPKNGSAPLLGSPWYRHFIFPEPPAVATQPTTTINHHTTLSPLERAKSASRWGDWPSCNARYAQLGFSNHFAVELTPKFTCRKNLEHLMGAEAMGIIQVDLKFTDPKVCRSYLCGACPHDLFTNTVQSLFLFSPANSLVSHQVLTSILPFPSAFYTSVNYFLSIINSLSDQVGGTFVVASWSLSKTSKTNCCTCLTCLSTQIK</sequence>
<dbReference type="STRING" id="27349.A0A0L6VC27"/>